<dbReference type="InterPro" id="IPR004010">
    <property type="entry name" value="Double_Cache_2"/>
</dbReference>
<dbReference type="EMBL" id="QUAJ01000004">
    <property type="protein sequence ID" value="REI42459.1"/>
    <property type="molecule type" value="Genomic_DNA"/>
</dbReference>
<feature type="domain" description="PAC" evidence="9">
    <location>
        <begin position="483"/>
        <end position="533"/>
    </location>
</feature>
<dbReference type="SMART" id="SM00267">
    <property type="entry name" value="GGDEF"/>
    <property type="match status" value="1"/>
</dbReference>
<dbReference type="InterPro" id="IPR035965">
    <property type="entry name" value="PAS-like_dom_sf"/>
</dbReference>
<proteinExistence type="predicted"/>
<dbReference type="Pfam" id="PF08269">
    <property type="entry name" value="dCache_2"/>
    <property type="match status" value="1"/>
</dbReference>
<keyword evidence="12" id="KW-1185">Reference proteome</keyword>
<evidence type="ECO:0000256" key="4">
    <source>
        <dbReference type="ARBA" id="ARBA00022989"/>
    </source>
</evidence>
<protein>
    <submittedName>
        <fullName evidence="11">Diguanylate cyclase</fullName>
    </submittedName>
</protein>
<sequence>MTLFLREATIYFMAIGRLKFIKYLVTGRDKMQDLKKIGRYFRFTTLFILIIAILVMGGLWVYTSYSTFYRESGQLKEEYIASQKDLIQNEVNKVIDEIEHHKSKTEEKLRESIRERGYEAYDIVINIYERNKNKKSKKEIEQIIAETFSGVTFNKGRGYYFGGRVQDVTLLFGDRPQIQGKKVLDYRSPEGKYIFRDIVQILTSEGEGFYEYMWEHPGDIGNSHRKVSFFKLVEPLNIWIGTGEYYEDFQYEQQQEILERISRVSFGRDGYIFVSNFNGLNLTTGDKKQSQLIGTNEWELEDFRGVKIVQELAKAAKKKDGGFVYYKWHKPSKNQPVDKITFVKGVSGWNWMVGTGVYLDDINDAIVFKRKILKERIIEHIAGISYIIFFLGSLALLLELHVLKRIKSIIKYEENVSEILLNLSMDGIYLENDRGEILDCNESIHRMLGYTKEELLNLSLADLMAENQRKGFSVERGVDLKNSHREVMIKKKDGTLLSAEISTSALELEDEKRQITFLRDITKRKGMEKNLKELSIRDGLTQLYNRRYIFKKLKSEVEKSNENGLPLSISLIDIDHFKKINDVFGHMMGDEVLKKIAVALQENLRDEDHIGRYGGEEFLIILPNTKSEEALKIIERIKTIINQLRWKDDKLAVSFSGGIIEKNSKTSYTKLEEMVDEVDKLLYRAKNNGRNRIEIQK</sequence>
<evidence type="ECO:0000313" key="12">
    <source>
        <dbReference type="Proteomes" id="UP000263486"/>
    </source>
</evidence>
<dbReference type="InterPro" id="IPR033480">
    <property type="entry name" value="sCache_2"/>
</dbReference>
<comment type="caution">
    <text evidence="11">The sequence shown here is derived from an EMBL/GenBank/DDBJ whole genome shotgun (WGS) entry which is preliminary data.</text>
</comment>
<dbReference type="Gene3D" id="3.30.450.20">
    <property type="entry name" value="PAS domain"/>
    <property type="match status" value="3"/>
</dbReference>
<dbReference type="NCBIfam" id="TIGR00254">
    <property type="entry name" value="GGDEF"/>
    <property type="match status" value="1"/>
</dbReference>
<evidence type="ECO:0000313" key="11">
    <source>
        <dbReference type="EMBL" id="REI42459.1"/>
    </source>
</evidence>
<keyword evidence="6" id="KW-0175">Coiled coil</keyword>
<dbReference type="NCBIfam" id="TIGR00229">
    <property type="entry name" value="sensory_box"/>
    <property type="match status" value="1"/>
</dbReference>
<dbReference type="SUPFAM" id="SSF55073">
    <property type="entry name" value="Nucleotide cyclase"/>
    <property type="match status" value="1"/>
</dbReference>
<dbReference type="InterPro" id="IPR000160">
    <property type="entry name" value="GGDEF_dom"/>
</dbReference>
<keyword evidence="4 7" id="KW-1133">Transmembrane helix</keyword>
<dbReference type="InterPro" id="IPR029787">
    <property type="entry name" value="Nucleotide_cyclase"/>
</dbReference>
<accession>A0ABX9KJZ3</accession>
<dbReference type="PANTHER" id="PTHR45138">
    <property type="entry name" value="REGULATORY COMPONENTS OF SENSORY TRANSDUCTION SYSTEM"/>
    <property type="match status" value="1"/>
</dbReference>
<evidence type="ECO:0000256" key="5">
    <source>
        <dbReference type="ARBA" id="ARBA00023136"/>
    </source>
</evidence>
<evidence type="ECO:0000259" key="10">
    <source>
        <dbReference type="PROSITE" id="PS50887"/>
    </source>
</evidence>
<evidence type="ECO:0000259" key="9">
    <source>
        <dbReference type="PROSITE" id="PS50113"/>
    </source>
</evidence>
<dbReference type="CDD" id="cd01949">
    <property type="entry name" value="GGDEF"/>
    <property type="match status" value="1"/>
</dbReference>
<dbReference type="PROSITE" id="PS50113">
    <property type="entry name" value="PAC"/>
    <property type="match status" value="1"/>
</dbReference>
<evidence type="ECO:0000256" key="6">
    <source>
        <dbReference type="SAM" id="Coils"/>
    </source>
</evidence>
<dbReference type="Pfam" id="PF00990">
    <property type="entry name" value="GGDEF"/>
    <property type="match status" value="1"/>
</dbReference>
<comment type="subcellular location">
    <subcellularLocation>
        <location evidence="1">Cell membrane</location>
        <topology evidence="1">Multi-pass membrane protein</topology>
    </subcellularLocation>
</comment>
<dbReference type="Proteomes" id="UP000263486">
    <property type="component" value="Unassembled WGS sequence"/>
</dbReference>
<dbReference type="PROSITE" id="PS50112">
    <property type="entry name" value="PAS"/>
    <property type="match status" value="1"/>
</dbReference>
<organism evidence="11 12">
    <name type="scientific">Psychrilyobacter piezotolerans</name>
    <dbReference type="NCBI Taxonomy" id="2293438"/>
    <lineage>
        <taxon>Bacteria</taxon>
        <taxon>Fusobacteriati</taxon>
        <taxon>Fusobacteriota</taxon>
        <taxon>Fusobacteriia</taxon>
        <taxon>Fusobacteriales</taxon>
        <taxon>Fusobacteriaceae</taxon>
        <taxon>Psychrilyobacter</taxon>
    </lineage>
</organism>
<dbReference type="SUPFAM" id="SSF55785">
    <property type="entry name" value="PYP-like sensor domain (PAS domain)"/>
    <property type="match status" value="1"/>
</dbReference>
<dbReference type="PANTHER" id="PTHR45138:SF9">
    <property type="entry name" value="DIGUANYLATE CYCLASE DGCM-RELATED"/>
    <property type="match status" value="1"/>
</dbReference>
<feature type="transmembrane region" description="Helical" evidence="7">
    <location>
        <begin position="383"/>
        <end position="403"/>
    </location>
</feature>
<dbReference type="InterPro" id="IPR000700">
    <property type="entry name" value="PAS-assoc_C"/>
</dbReference>
<evidence type="ECO:0000259" key="8">
    <source>
        <dbReference type="PROSITE" id="PS50112"/>
    </source>
</evidence>
<dbReference type="SMART" id="SM00091">
    <property type="entry name" value="PAS"/>
    <property type="match status" value="1"/>
</dbReference>
<evidence type="ECO:0000256" key="7">
    <source>
        <dbReference type="SAM" id="Phobius"/>
    </source>
</evidence>
<evidence type="ECO:0000256" key="3">
    <source>
        <dbReference type="ARBA" id="ARBA00022692"/>
    </source>
</evidence>
<dbReference type="InterPro" id="IPR050469">
    <property type="entry name" value="Diguanylate_Cyclase"/>
</dbReference>
<dbReference type="PROSITE" id="PS50887">
    <property type="entry name" value="GGDEF"/>
    <property type="match status" value="1"/>
</dbReference>
<name>A0ABX9KJZ3_9FUSO</name>
<dbReference type="InterPro" id="IPR000014">
    <property type="entry name" value="PAS"/>
</dbReference>
<keyword evidence="2" id="KW-1003">Cell membrane</keyword>
<dbReference type="CDD" id="cd00130">
    <property type="entry name" value="PAS"/>
    <property type="match status" value="1"/>
</dbReference>
<dbReference type="SMART" id="SM01049">
    <property type="entry name" value="Cache_2"/>
    <property type="match status" value="2"/>
</dbReference>
<feature type="coiled-coil region" evidence="6">
    <location>
        <begin position="84"/>
        <end position="115"/>
    </location>
</feature>
<feature type="transmembrane region" description="Helical" evidence="7">
    <location>
        <begin position="40"/>
        <end position="62"/>
    </location>
</feature>
<evidence type="ECO:0000256" key="2">
    <source>
        <dbReference type="ARBA" id="ARBA00022475"/>
    </source>
</evidence>
<gene>
    <name evidence="11" type="ORF">DYH56_03640</name>
</gene>
<dbReference type="Pfam" id="PF13426">
    <property type="entry name" value="PAS_9"/>
    <property type="match status" value="1"/>
</dbReference>
<feature type="domain" description="GGDEF" evidence="10">
    <location>
        <begin position="565"/>
        <end position="697"/>
    </location>
</feature>
<reference evidence="11 12" key="1">
    <citation type="submission" date="2018-08" db="EMBL/GenBank/DDBJ databases">
        <title>Draft genome sequence of Psychrilyobacter sp. strain SD5 isolated from Black Sea water.</title>
        <authorList>
            <person name="Yadav S."/>
            <person name="Villanueva L."/>
            <person name="Damste J.S.S."/>
        </authorList>
    </citation>
    <scope>NUCLEOTIDE SEQUENCE [LARGE SCALE GENOMIC DNA]</scope>
    <source>
        <strain evidence="11 12">SD5</strain>
    </source>
</reference>
<keyword evidence="5 7" id="KW-0472">Membrane</keyword>
<keyword evidence="3 7" id="KW-0812">Transmembrane</keyword>
<dbReference type="InterPro" id="IPR043128">
    <property type="entry name" value="Rev_trsase/Diguanyl_cyclase"/>
</dbReference>
<dbReference type="Gene3D" id="3.30.70.270">
    <property type="match status" value="1"/>
</dbReference>
<feature type="domain" description="PAS" evidence="8">
    <location>
        <begin position="413"/>
        <end position="469"/>
    </location>
</feature>
<evidence type="ECO:0000256" key="1">
    <source>
        <dbReference type="ARBA" id="ARBA00004651"/>
    </source>
</evidence>